<dbReference type="SUPFAM" id="SSF46785">
    <property type="entry name" value="Winged helix' DNA-binding domain"/>
    <property type="match status" value="1"/>
</dbReference>
<evidence type="ECO:0000259" key="2">
    <source>
        <dbReference type="Pfam" id="PF01978"/>
    </source>
</evidence>
<dbReference type="InterPro" id="IPR051797">
    <property type="entry name" value="TrmB-like"/>
</dbReference>
<dbReference type="InterPro" id="IPR036388">
    <property type="entry name" value="WH-like_DNA-bd_sf"/>
</dbReference>
<dbReference type="EMBL" id="CP058529">
    <property type="protein sequence ID" value="QLG29114.1"/>
    <property type="molecule type" value="Genomic_DNA"/>
</dbReference>
<dbReference type="SUPFAM" id="SSF159071">
    <property type="entry name" value="TrmB C-terminal domain-like"/>
    <property type="match status" value="1"/>
</dbReference>
<dbReference type="InterPro" id="IPR002831">
    <property type="entry name" value="Tscrpt_reg_TrmB_N"/>
</dbReference>
<feature type="domain" description="Transcription regulator TrmB N-terminal" evidence="2">
    <location>
        <begin position="25"/>
        <end position="92"/>
    </location>
</feature>
<organism evidence="4 5">
    <name type="scientific">Halorarum halophilum</name>
    <dbReference type="NCBI Taxonomy" id="2743090"/>
    <lineage>
        <taxon>Archaea</taxon>
        <taxon>Methanobacteriati</taxon>
        <taxon>Methanobacteriota</taxon>
        <taxon>Stenosarchaea group</taxon>
        <taxon>Halobacteria</taxon>
        <taxon>Halobacteriales</taxon>
        <taxon>Haloferacaceae</taxon>
        <taxon>Halorarum</taxon>
    </lineage>
</organism>
<dbReference type="SUPFAM" id="SSF56024">
    <property type="entry name" value="Phospholipase D/nuclease"/>
    <property type="match status" value="1"/>
</dbReference>
<dbReference type="Gene3D" id="1.10.10.10">
    <property type="entry name" value="Winged helix-like DNA-binding domain superfamily/Winged helix DNA-binding domain"/>
    <property type="match status" value="1"/>
</dbReference>
<dbReference type="AlphaFoldDB" id="A0A7D5K9H9"/>
<dbReference type="Pfam" id="PF11495">
    <property type="entry name" value="Regulator_TrmB"/>
    <property type="match status" value="1"/>
</dbReference>
<comment type="similarity">
    <text evidence="1">Belongs to the transcriptional regulator TrmB family.</text>
</comment>
<dbReference type="InterPro" id="IPR036390">
    <property type="entry name" value="WH_DNA-bd_sf"/>
</dbReference>
<reference evidence="4 5" key="1">
    <citation type="submission" date="2020-07" db="EMBL/GenBank/DDBJ databases">
        <title>Gai3-2, isolated from salt lake.</title>
        <authorList>
            <person name="Cui H."/>
            <person name="Shi X."/>
        </authorList>
    </citation>
    <scope>NUCLEOTIDE SEQUENCE [LARGE SCALE GENOMIC DNA]</scope>
    <source>
        <strain evidence="4 5">Gai3-2</strain>
    </source>
</reference>
<dbReference type="PANTHER" id="PTHR34293:SF1">
    <property type="entry name" value="HTH-TYPE TRANSCRIPTIONAL REGULATOR TRMBL2"/>
    <property type="match status" value="1"/>
</dbReference>
<sequence length="356" mass="38174">MATDPDASEEGGTDEVGENALRERLQLFGLSDKEVDAYLAVLAEGEATVRTVAEAAGVTQRYVYDIAEDLEARGLVRVHDHVTPTLLRAEPPAEAIPALTDRLGAVTPALEARYQQPGPATAEFETVKSRPTAIKRLRTLVEDATEEVFLSAPGNVVPEIRSALADAHDRGVFVLLLVSDSGHRTDFDGVASVVREWDAEGPLNTAVDNEAAMVGDAGLFSGRHADEVAVVVRQGHLAGSVLSASISSFWPAATEIHVTDPVELPRTFESFRHAIFQARLHRMAGVEVEAIVETQRHGEVAGRVTAVRQGFLEPATNDFPVENGLVLETPDGTVSVGGVGAFIEDYRAVRVTLQET</sequence>
<evidence type="ECO:0000313" key="5">
    <source>
        <dbReference type="Proteomes" id="UP000509750"/>
    </source>
</evidence>
<dbReference type="GeneID" id="56030557"/>
<dbReference type="PANTHER" id="PTHR34293">
    <property type="entry name" value="HTH-TYPE TRANSCRIPTIONAL REGULATOR TRMBL2"/>
    <property type="match status" value="1"/>
</dbReference>
<dbReference type="KEGG" id="halg:HUG10_16950"/>
<evidence type="ECO:0000259" key="3">
    <source>
        <dbReference type="Pfam" id="PF11495"/>
    </source>
</evidence>
<dbReference type="Pfam" id="PF01978">
    <property type="entry name" value="TrmB"/>
    <property type="match status" value="1"/>
</dbReference>
<accession>A0A7D5K9H9</accession>
<dbReference type="Proteomes" id="UP000509750">
    <property type="component" value="Chromosome"/>
</dbReference>
<dbReference type="InterPro" id="IPR021586">
    <property type="entry name" value="Tscrpt_reg_TrmB_C"/>
</dbReference>
<evidence type="ECO:0000256" key="1">
    <source>
        <dbReference type="ARBA" id="ARBA00007287"/>
    </source>
</evidence>
<dbReference type="CDD" id="cd09124">
    <property type="entry name" value="PLDc_like_TrmB_middle"/>
    <property type="match status" value="1"/>
</dbReference>
<keyword evidence="5" id="KW-1185">Reference proteome</keyword>
<dbReference type="OrthoDB" id="201002at2157"/>
<evidence type="ECO:0000313" key="4">
    <source>
        <dbReference type="EMBL" id="QLG29114.1"/>
    </source>
</evidence>
<feature type="domain" description="Transcription regulator TrmB C-terminal" evidence="3">
    <location>
        <begin position="124"/>
        <end position="354"/>
    </location>
</feature>
<dbReference type="RefSeq" id="WP_179170688.1">
    <property type="nucleotide sequence ID" value="NZ_CP058529.1"/>
</dbReference>
<gene>
    <name evidence="4" type="ORF">HUG10_16950</name>
</gene>
<protein>
    <submittedName>
        <fullName evidence="4">TrmB family transcriptional regulator</fullName>
    </submittedName>
</protein>
<proteinExistence type="inferred from homology"/>
<name>A0A7D5K9H9_9EURY</name>